<evidence type="ECO:0000256" key="2">
    <source>
        <dbReference type="ARBA" id="ARBA00023002"/>
    </source>
</evidence>
<evidence type="ECO:0000313" key="7">
    <source>
        <dbReference type="EMBL" id="GCL64645.1"/>
    </source>
</evidence>
<keyword evidence="3" id="KW-0520">NAD</keyword>
<dbReference type="EMBL" id="BJCL01000010">
    <property type="protein sequence ID" value="GCL64645.1"/>
    <property type="molecule type" value="Genomic_DNA"/>
</dbReference>
<dbReference type="PANTHER" id="PTHR43180:SF28">
    <property type="entry name" value="NAD(P)-BINDING ROSSMANN-FOLD SUPERFAMILY PROTEIN"/>
    <property type="match status" value="1"/>
</dbReference>
<dbReference type="GO" id="GO:0008202">
    <property type="term" value="P:steroid metabolic process"/>
    <property type="evidence" value="ECO:0007669"/>
    <property type="project" value="UniProtKB-KW"/>
</dbReference>
<dbReference type="NCBIfam" id="NF005559">
    <property type="entry name" value="PRK07231.1"/>
    <property type="match status" value="1"/>
</dbReference>
<reference evidence="8" key="1">
    <citation type="submission" date="2019-03" db="EMBL/GenBank/DDBJ databases">
        <title>Aquabacterium pictum sp.nov., the first bacteriochlorophyll a-containing freshwater bacterium in the genus Aquabacterium of the class Betaproteobacteria.</title>
        <authorList>
            <person name="Hirose S."/>
            <person name="Tank M."/>
            <person name="Hara E."/>
            <person name="Tamaki H."/>
            <person name="Takaichi S."/>
            <person name="Haruta S."/>
            <person name="Hanada S."/>
        </authorList>
    </citation>
    <scope>NUCLEOTIDE SEQUENCE [LARGE SCALE GENOMIC DNA]</scope>
    <source>
        <strain evidence="8">W35</strain>
    </source>
</reference>
<gene>
    <name evidence="7" type="ORF">AQPW35_37260</name>
</gene>
<evidence type="ECO:0000259" key="6">
    <source>
        <dbReference type="SMART" id="SM00822"/>
    </source>
</evidence>
<keyword evidence="4" id="KW-0443">Lipid metabolism</keyword>
<dbReference type="CDD" id="cd05233">
    <property type="entry name" value="SDR_c"/>
    <property type="match status" value="1"/>
</dbReference>
<proteinExistence type="inferred from homology"/>
<keyword evidence="5" id="KW-0753">Steroid metabolism</keyword>
<dbReference type="SMART" id="SM00822">
    <property type="entry name" value="PKS_KR"/>
    <property type="match status" value="1"/>
</dbReference>
<dbReference type="Pfam" id="PF13561">
    <property type="entry name" value="adh_short_C2"/>
    <property type="match status" value="1"/>
</dbReference>
<dbReference type="FunFam" id="3.40.50.720:FF:000084">
    <property type="entry name" value="Short-chain dehydrogenase reductase"/>
    <property type="match status" value="1"/>
</dbReference>
<dbReference type="Gene3D" id="3.40.50.720">
    <property type="entry name" value="NAD(P)-binding Rossmann-like Domain"/>
    <property type="match status" value="1"/>
</dbReference>
<dbReference type="PRINTS" id="PR00080">
    <property type="entry name" value="SDRFAMILY"/>
</dbReference>
<keyword evidence="8" id="KW-1185">Reference proteome</keyword>
<comment type="caution">
    <text evidence="7">The sequence shown here is derived from an EMBL/GenBank/DDBJ whole genome shotgun (WGS) entry which is preliminary data.</text>
</comment>
<comment type="similarity">
    <text evidence="1">Belongs to the short-chain dehydrogenases/reductases (SDR) family.</text>
</comment>
<name>A0A480AY23_9BURK</name>
<dbReference type="PANTHER" id="PTHR43180">
    <property type="entry name" value="3-OXOACYL-(ACYL-CARRIER-PROTEIN) REDUCTASE (AFU_ORTHOLOGUE AFUA_6G11210)"/>
    <property type="match status" value="1"/>
</dbReference>
<dbReference type="PRINTS" id="PR00081">
    <property type="entry name" value="GDHRDH"/>
</dbReference>
<dbReference type="GO" id="GO:0016491">
    <property type="term" value="F:oxidoreductase activity"/>
    <property type="evidence" value="ECO:0007669"/>
    <property type="project" value="UniProtKB-KW"/>
</dbReference>
<dbReference type="InterPro" id="IPR002347">
    <property type="entry name" value="SDR_fam"/>
</dbReference>
<dbReference type="InterPro" id="IPR057326">
    <property type="entry name" value="KR_dom"/>
</dbReference>
<dbReference type="InterPro" id="IPR036291">
    <property type="entry name" value="NAD(P)-bd_dom_sf"/>
</dbReference>
<evidence type="ECO:0000256" key="1">
    <source>
        <dbReference type="ARBA" id="ARBA00006484"/>
    </source>
</evidence>
<dbReference type="AlphaFoldDB" id="A0A480AY23"/>
<dbReference type="OrthoDB" id="6823797at2"/>
<feature type="domain" description="Ketoreductase" evidence="6">
    <location>
        <begin position="10"/>
        <end position="179"/>
    </location>
</feature>
<protein>
    <submittedName>
        <fullName evidence="7">Short-chain dehydrogenase</fullName>
    </submittedName>
</protein>
<sequence>MTVAGRLAGKVAVITGGSGGIGLATGRLFAAEGATVVLVDLDAAQLRAAVDGIGSAAVGSQVADVSDEAQMRAALHDTVARHGRLDVLFCNAGTEGRVAPLSEMPVEDFDRVMAVNVRGVFLGLKHALPILQRQGGGSILITSSVAGFKGGAHLAPYAASKHAVVGLMRSAVLEAGSSGVRINTIHPSPIETRMMRAIEHGRAPGAEAAAKQMITTRIPSGRYGTPEEVAATALFLASDDSRYCTGGRYSVDGGMTAG</sequence>
<evidence type="ECO:0000313" key="8">
    <source>
        <dbReference type="Proteomes" id="UP000301751"/>
    </source>
</evidence>
<dbReference type="SUPFAM" id="SSF51735">
    <property type="entry name" value="NAD(P)-binding Rossmann-fold domains"/>
    <property type="match status" value="1"/>
</dbReference>
<dbReference type="Proteomes" id="UP000301751">
    <property type="component" value="Unassembled WGS sequence"/>
</dbReference>
<organism evidence="7 8">
    <name type="scientific">Pseudaquabacterium pictum</name>
    <dbReference type="NCBI Taxonomy" id="2315236"/>
    <lineage>
        <taxon>Bacteria</taxon>
        <taxon>Pseudomonadati</taxon>
        <taxon>Pseudomonadota</taxon>
        <taxon>Betaproteobacteria</taxon>
        <taxon>Burkholderiales</taxon>
        <taxon>Sphaerotilaceae</taxon>
        <taxon>Pseudaquabacterium</taxon>
    </lineage>
</organism>
<accession>A0A480AY23</accession>
<evidence type="ECO:0000256" key="5">
    <source>
        <dbReference type="ARBA" id="ARBA00023221"/>
    </source>
</evidence>
<keyword evidence="2" id="KW-0560">Oxidoreductase</keyword>
<evidence type="ECO:0000256" key="4">
    <source>
        <dbReference type="ARBA" id="ARBA00023098"/>
    </source>
</evidence>
<evidence type="ECO:0000256" key="3">
    <source>
        <dbReference type="ARBA" id="ARBA00023027"/>
    </source>
</evidence>